<dbReference type="SUPFAM" id="SSF57850">
    <property type="entry name" value="RING/U-box"/>
    <property type="match status" value="1"/>
</dbReference>
<accession>A0A6C0DYW2</accession>
<proteinExistence type="predicted"/>
<dbReference type="AlphaFoldDB" id="A0A6C0DYW2"/>
<protein>
    <recommendedName>
        <fullName evidence="1">RING-type domain-containing protein</fullName>
    </recommendedName>
</protein>
<dbReference type="InterPro" id="IPR001841">
    <property type="entry name" value="Znf_RING"/>
</dbReference>
<dbReference type="Pfam" id="PF13920">
    <property type="entry name" value="zf-C3HC4_3"/>
    <property type="match status" value="1"/>
</dbReference>
<dbReference type="PROSITE" id="PS50089">
    <property type="entry name" value="ZF_RING_2"/>
    <property type="match status" value="1"/>
</dbReference>
<evidence type="ECO:0000259" key="1">
    <source>
        <dbReference type="PROSITE" id="PS50089"/>
    </source>
</evidence>
<dbReference type="Gene3D" id="3.30.40.10">
    <property type="entry name" value="Zinc/RING finger domain, C3HC4 (zinc finger)"/>
    <property type="match status" value="1"/>
</dbReference>
<sequence>MPTTCHICRSTQHVVYECNAEHLPHMTIAVSQYLTALFNRIYTERRESIQWVAEQTIFTDLSLGELLYLNRDYYYYHIVSPRIQVNQSNIQIYIFIYNHLKEYLENGTFTDLVREQIWIDLAYWNYLLSNTYDLATVIELRRVSMKDLYSSSYIYIQETLTEEDATRPIECPICLAEKKACSTHRFSCKHSVCISCSRRLLSVESANCPLCRSPIRVVTAFA</sequence>
<dbReference type="InterPro" id="IPR013083">
    <property type="entry name" value="Znf_RING/FYVE/PHD"/>
</dbReference>
<dbReference type="EMBL" id="MN739688">
    <property type="protein sequence ID" value="QHT21249.1"/>
    <property type="molecule type" value="Genomic_DNA"/>
</dbReference>
<evidence type="ECO:0000313" key="2">
    <source>
        <dbReference type="EMBL" id="QHT21249.1"/>
    </source>
</evidence>
<organism evidence="2">
    <name type="scientific">viral metagenome</name>
    <dbReference type="NCBI Taxonomy" id="1070528"/>
    <lineage>
        <taxon>unclassified sequences</taxon>
        <taxon>metagenomes</taxon>
        <taxon>organismal metagenomes</taxon>
    </lineage>
</organism>
<name>A0A6C0DYW2_9ZZZZ</name>
<reference evidence="2" key="1">
    <citation type="journal article" date="2020" name="Nature">
        <title>Giant virus diversity and host interactions through global metagenomics.</title>
        <authorList>
            <person name="Schulz F."/>
            <person name="Roux S."/>
            <person name="Paez-Espino D."/>
            <person name="Jungbluth S."/>
            <person name="Walsh D.A."/>
            <person name="Denef V.J."/>
            <person name="McMahon K.D."/>
            <person name="Konstantinidis K.T."/>
            <person name="Eloe-Fadrosh E.A."/>
            <person name="Kyrpides N.C."/>
            <person name="Woyke T."/>
        </authorList>
    </citation>
    <scope>NUCLEOTIDE SEQUENCE</scope>
    <source>
        <strain evidence="2">GVMAG-M-3300023174-92</strain>
    </source>
</reference>
<feature type="domain" description="RING-type" evidence="1">
    <location>
        <begin position="171"/>
        <end position="212"/>
    </location>
</feature>